<sequence length="473" mass="50314">MDQILYWNSVALESDRLAHTVIRPGERGVRGPAGSSRALAITHLAMHDAYFGLVPAPHGTYLTTPPAAPPGASPDAAIAVAAHTTLTALYPAQTAQLDAALQRAGLHGPGIGTGSTYGLAVAHAMLSARSTDPDLGDADYHPEPGARKHRADPANPGQGYYAPRYGARSRCFAVTTRHTLDAPPKRTDPAYEEALREVRGKGIATERIGTLPQGVSPRSPEETLIGLFWGYDAAEGIGTPPRLYNQIVRTVAAARPQRLARNARLFALVNAAMADAGILAWDDKYRHNLWRPVLGIREHDPSVGPKSVVAQGLDPQCDPFWLPLGAARTNEPGAAPFTPPFPSYPSGHAALGAAALQIARRFFGAGTDGPDDLADGSVFVSDELNGTTLDRHGVQRPRHARTFPGGLWQMIEENGRSRVFLGVHWIFDAFAVDAAGRMDLAQNIGGVRLGLDVAGDIWANGLKQADAAGPRRS</sequence>
<dbReference type="Gene3D" id="1.10.606.10">
    <property type="entry name" value="Vanadium-containing Chloroperoxidase, domain 2"/>
    <property type="match status" value="1"/>
</dbReference>
<protein>
    <submittedName>
        <fullName evidence="3">Vanadium chloroperoxidase</fullName>
    </submittedName>
</protein>
<dbReference type="InterPro" id="IPR036938">
    <property type="entry name" value="PAP2/HPO_sf"/>
</dbReference>
<evidence type="ECO:0000313" key="4">
    <source>
        <dbReference type="Proteomes" id="UP000255355"/>
    </source>
</evidence>
<name>A0A370H5Y3_9NOCA</name>
<accession>A0A370H5Y3</accession>
<organism evidence="3 4">
    <name type="scientific">Nocardia mexicana</name>
    <dbReference type="NCBI Taxonomy" id="279262"/>
    <lineage>
        <taxon>Bacteria</taxon>
        <taxon>Bacillati</taxon>
        <taxon>Actinomycetota</taxon>
        <taxon>Actinomycetes</taxon>
        <taxon>Mycobacteriales</taxon>
        <taxon>Nocardiaceae</taxon>
        <taxon>Nocardia</taxon>
    </lineage>
</organism>
<dbReference type="RefSeq" id="WP_169814208.1">
    <property type="nucleotide sequence ID" value="NZ_QQAZ01000004.1"/>
</dbReference>
<reference evidence="3 4" key="1">
    <citation type="submission" date="2018-07" db="EMBL/GenBank/DDBJ databases">
        <title>Genomic Encyclopedia of Type Strains, Phase IV (KMG-IV): sequencing the most valuable type-strain genomes for metagenomic binning, comparative biology and taxonomic classification.</title>
        <authorList>
            <person name="Goeker M."/>
        </authorList>
    </citation>
    <scope>NUCLEOTIDE SEQUENCE [LARGE SCALE GENOMIC DNA]</scope>
    <source>
        <strain evidence="3 4">DSM 44952</strain>
    </source>
</reference>
<keyword evidence="3" id="KW-0575">Peroxidase</keyword>
<proteinExistence type="predicted"/>
<comment type="caution">
    <text evidence="3">The sequence shown here is derived from an EMBL/GenBank/DDBJ whole genome shotgun (WGS) entry which is preliminary data.</text>
</comment>
<dbReference type="GO" id="GO:0004601">
    <property type="term" value="F:peroxidase activity"/>
    <property type="evidence" value="ECO:0007669"/>
    <property type="project" value="UniProtKB-KW"/>
</dbReference>
<dbReference type="STRING" id="1210089.GCA_001613165_01347"/>
<dbReference type="Proteomes" id="UP000255355">
    <property type="component" value="Unassembled WGS sequence"/>
</dbReference>
<keyword evidence="3" id="KW-0560">Oxidoreductase</keyword>
<dbReference type="Pfam" id="PF17897">
    <property type="entry name" value="VCPO_N"/>
    <property type="match status" value="1"/>
</dbReference>
<dbReference type="PANTHER" id="PTHR34599">
    <property type="entry name" value="PEROXIDASE-RELATED"/>
    <property type="match status" value="1"/>
</dbReference>
<dbReference type="InterPro" id="IPR052559">
    <property type="entry name" value="V-haloperoxidase"/>
</dbReference>
<feature type="domain" description="Vanadium chloroperoxidase N-terminal" evidence="2">
    <location>
        <begin position="3"/>
        <end position="156"/>
    </location>
</feature>
<evidence type="ECO:0000256" key="1">
    <source>
        <dbReference type="SAM" id="MobiDB-lite"/>
    </source>
</evidence>
<dbReference type="EMBL" id="QQAZ01000004">
    <property type="protein sequence ID" value="RDI51827.1"/>
    <property type="molecule type" value="Genomic_DNA"/>
</dbReference>
<evidence type="ECO:0000259" key="2">
    <source>
        <dbReference type="Pfam" id="PF17897"/>
    </source>
</evidence>
<dbReference type="SUPFAM" id="SSF48317">
    <property type="entry name" value="Acid phosphatase/Vanadium-dependent haloperoxidase"/>
    <property type="match status" value="1"/>
</dbReference>
<dbReference type="InterPro" id="IPR016119">
    <property type="entry name" value="Br/Cl_peroxidase_C"/>
</dbReference>
<evidence type="ECO:0000313" key="3">
    <source>
        <dbReference type="EMBL" id="RDI51827.1"/>
    </source>
</evidence>
<dbReference type="AlphaFoldDB" id="A0A370H5Y3"/>
<feature type="region of interest" description="Disordered" evidence="1">
    <location>
        <begin position="132"/>
        <end position="160"/>
    </location>
</feature>
<dbReference type="PANTHER" id="PTHR34599:SF1">
    <property type="entry name" value="PHOSPHATIDIC ACID PHOSPHATASE TYPE 2_HALOPEROXIDASE DOMAIN-CONTAINING PROTEIN"/>
    <property type="match status" value="1"/>
</dbReference>
<keyword evidence="4" id="KW-1185">Reference proteome</keyword>
<dbReference type="CDD" id="cd03398">
    <property type="entry name" value="PAP2_haloperoxidase"/>
    <property type="match status" value="1"/>
</dbReference>
<gene>
    <name evidence="3" type="ORF">DFR68_104311</name>
</gene>
<dbReference type="InterPro" id="IPR041067">
    <property type="entry name" value="VCPO_N"/>
</dbReference>
<dbReference type="Gene3D" id="1.20.144.10">
    <property type="entry name" value="Phosphatidic acid phosphatase type 2/haloperoxidase"/>
    <property type="match status" value="1"/>
</dbReference>